<proteinExistence type="predicted"/>
<dbReference type="EMBL" id="LNYO01000005">
    <property type="protein sequence ID" value="KTD38630.1"/>
    <property type="molecule type" value="Genomic_DNA"/>
</dbReference>
<evidence type="ECO:0000313" key="1">
    <source>
        <dbReference type="EMBL" id="KTD38630.1"/>
    </source>
</evidence>
<organism evidence="1 2">
    <name type="scientific">Legionella nautarum</name>
    <dbReference type="NCBI Taxonomy" id="45070"/>
    <lineage>
        <taxon>Bacteria</taxon>
        <taxon>Pseudomonadati</taxon>
        <taxon>Pseudomonadota</taxon>
        <taxon>Gammaproteobacteria</taxon>
        <taxon>Legionellales</taxon>
        <taxon>Legionellaceae</taxon>
        <taxon>Legionella</taxon>
    </lineage>
</organism>
<protein>
    <submittedName>
        <fullName evidence="1">Uncharacterized protein</fullName>
    </submittedName>
</protein>
<dbReference type="AlphaFoldDB" id="A0A0W0X296"/>
<evidence type="ECO:0000313" key="2">
    <source>
        <dbReference type="Proteomes" id="UP000054725"/>
    </source>
</evidence>
<gene>
    <name evidence="1" type="ORF">Lnau_0440</name>
</gene>
<keyword evidence="2" id="KW-1185">Reference proteome</keyword>
<accession>A0A0W0X296</accession>
<dbReference type="STRING" id="45070.Lnau_0440"/>
<reference evidence="1 2" key="1">
    <citation type="submission" date="2015-11" db="EMBL/GenBank/DDBJ databases">
        <title>Genomic analysis of 38 Legionella species identifies large and diverse effector repertoires.</title>
        <authorList>
            <person name="Burstein D."/>
            <person name="Amaro F."/>
            <person name="Zusman T."/>
            <person name="Lifshitz Z."/>
            <person name="Cohen O."/>
            <person name="Gilbert J.A."/>
            <person name="Pupko T."/>
            <person name="Shuman H.A."/>
            <person name="Segal G."/>
        </authorList>
    </citation>
    <scope>NUCLEOTIDE SEQUENCE [LARGE SCALE GENOMIC DNA]</scope>
    <source>
        <strain evidence="1 2">ATCC 49506</strain>
    </source>
</reference>
<name>A0A0W0X296_9GAMM</name>
<dbReference type="PATRIC" id="fig|45070.6.peg.463"/>
<sequence length="83" mass="9661">MNLEVLLPFPLRSRKSGVSKGVRAQILRDGLKPSSGRSVHELRGILTHNCVLFHFGKWEFQRFSVFYLSKIVKFFSFFNESEL</sequence>
<dbReference type="Proteomes" id="UP000054725">
    <property type="component" value="Unassembled WGS sequence"/>
</dbReference>
<comment type="caution">
    <text evidence="1">The sequence shown here is derived from an EMBL/GenBank/DDBJ whole genome shotgun (WGS) entry which is preliminary data.</text>
</comment>